<dbReference type="PANTHER" id="PTHR20883">
    <property type="entry name" value="PHYTANOYL-COA DIOXYGENASE DOMAIN CONTAINING 1"/>
    <property type="match status" value="1"/>
</dbReference>
<dbReference type="GO" id="GO:0005506">
    <property type="term" value="F:iron ion binding"/>
    <property type="evidence" value="ECO:0007669"/>
    <property type="project" value="UniProtKB-ARBA"/>
</dbReference>
<evidence type="ECO:0008006" key="4">
    <source>
        <dbReference type="Google" id="ProtNLM"/>
    </source>
</evidence>
<dbReference type="Pfam" id="PF05721">
    <property type="entry name" value="PhyH"/>
    <property type="match status" value="1"/>
</dbReference>
<accession>C6AQY5</accession>
<dbReference type="InterPro" id="IPR008775">
    <property type="entry name" value="Phytyl_CoA_dOase-like"/>
</dbReference>
<dbReference type="Gene3D" id="2.60.120.620">
    <property type="entry name" value="q2cbj1_9rhob like domain"/>
    <property type="match status" value="1"/>
</dbReference>
<dbReference type="EMBL" id="CP001614">
    <property type="protein sequence ID" value="ACS93527.1"/>
    <property type="molecule type" value="Genomic_DNA"/>
</dbReference>
<reference evidence="2 3" key="1">
    <citation type="journal article" date="2009" name="PLoS ONE">
        <title>The complete genome of Teredinibacter turnerae T7901: an intracellular endosymbiont of marine wood-boring bivalves (shipworms).</title>
        <authorList>
            <person name="Yang J.C."/>
            <person name="Madupu R."/>
            <person name="Durkin A.S."/>
            <person name="Ekborg N.A."/>
            <person name="Pedamallu C.S."/>
            <person name="Hostetler J.B."/>
            <person name="Radune D."/>
            <person name="Toms B.S."/>
            <person name="Henrissat B."/>
            <person name="Coutinho P.M."/>
            <person name="Schwarz S."/>
            <person name="Field L."/>
            <person name="Trindade-Silva A.E."/>
            <person name="Soares C.A.G."/>
            <person name="Elshahawi S."/>
            <person name="Hanora A."/>
            <person name="Schmidt E.W."/>
            <person name="Haygood M.G."/>
            <person name="Posfai J."/>
            <person name="Benner J."/>
            <person name="Madinger C."/>
            <person name="Nove J."/>
            <person name="Anton B."/>
            <person name="Chaudhary K."/>
            <person name="Foster J."/>
            <person name="Holman A."/>
            <person name="Kumar S."/>
            <person name="Lessard P.A."/>
            <person name="Luyten Y.A."/>
            <person name="Slatko B."/>
            <person name="Wood N."/>
            <person name="Wu B."/>
            <person name="Teplitski M."/>
            <person name="Mougous J.D."/>
            <person name="Ward N."/>
            <person name="Eisen J.A."/>
            <person name="Badger J.H."/>
            <person name="Distel D.L."/>
        </authorList>
    </citation>
    <scope>NUCLEOTIDE SEQUENCE [LARGE SCALE GENOMIC DNA]</scope>
    <source>
        <strain evidence="3">ATCC 39867 / T7901</strain>
    </source>
</reference>
<dbReference type="HOGENOM" id="CLU_1884799_0_0_6"/>
<dbReference type="Proteomes" id="UP000009080">
    <property type="component" value="Chromosome"/>
</dbReference>
<dbReference type="GO" id="GO:0016706">
    <property type="term" value="F:2-oxoglutarate-dependent dioxygenase activity"/>
    <property type="evidence" value="ECO:0007669"/>
    <property type="project" value="UniProtKB-ARBA"/>
</dbReference>
<gene>
    <name evidence="2" type="ordered locus">TERTU_0120</name>
</gene>
<sequence>MVSWHQDKTVAVTKKFNDPGWGPWSLKDGVQHVQPPIDVLQQMITIRIHLDASTASNGCLKVMPGSHKEGVMSQGFIDQYSKSHCETVCSAPEGSALVMRPHLLHASSKASNPGQRRVLHMEFSSYGLPAGVNWA</sequence>
<organism evidence="2 3">
    <name type="scientific">Teredinibacter turnerae (strain ATCC 39867 / T7901)</name>
    <dbReference type="NCBI Taxonomy" id="377629"/>
    <lineage>
        <taxon>Bacteria</taxon>
        <taxon>Pseudomonadati</taxon>
        <taxon>Pseudomonadota</taxon>
        <taxon>Gammaproteobacteria</taxon>
        <taxon>Cellvibrionales</taxon>
        <taxon>Cellvibrionaceae</taxon>
        <taxon>Teredinibacter</taxon>
    </lineage>
</organism>
<proteinExistence type="predicted"/>
<dbReference type="PANTHER" id="PTHR20883:SF48">
    <property type="entry name" value="ECTOINE DIOXYGENASE"/>
    <property type="match status" value="1"/>
</dbReference>
<evidence type="ECO:0000256" key="1">
    <source>
        <dbReference type="ARBA" id="ARBA00001954"/>
    </source>
</evidence>
<keyword evidence="3" id="KW-1185">Reference proteome</keyword>
<dbReference type="AlphaFoldDB" id="C6AQY5"/>
<dbReference type="SUPFAM" id="SSF51197">
    <property type="entry name" value="Clavaminate synthase-like"/>
    <property type="match status" value="1"/>
</dbReference>
<dbReference type="eggNOG" id="COG5285">
    <property type="taxonomic scope" value="Bacteria"/>
</dbReference>
<dbReference type="KEGG" id="ttu:TERTU_0120"/>
<protein>
    <recommendedName>
        <fullName evidence="4">Phytanoyl-CoA dioxygenase</fullName>
    </recommendedName>
</protein>
<name>C6AQY5_TERTT</name>
<comment type="cofactor">
    <cofactor evidence="1">
        <name>Fe(2+)</name>
        <dbReference type="ChEBI" id="CHEBI:29033"/>
    </cofactor>
</comment>
<evidence type="ECO:0000313" key="3">
    <source>
        <dbReference type="Proteomes" id="UP000009080"/>
    </source>
</evidence>
<dbReference type="STRING" id="377629.TERTU_0120"/>
<evidence type="ECO:0000313" key="2">
    <source>
        <dbReference type="EMBL" id="ACS93527.1"/>
    </source>
</evidence>